<protein>
    <recommendedName>
        <fullName evidence="4">Transmembrane protein</fullName>
    </recommendedName>
</protein>
<dbReference type="Proteomes" id="UP001438707">
    <property type="component" value="Unassembled WGS sequence"/>
</dbReference>
<dbReference type="EMBL" id="JALJOS010000001">
    <property type="protein sequence ID" value="KAK9844808.1"/>
    <property type="molecule type" value="Genomic_DNA"/>
</dbReference>
<proteinExistence type="predicted"/>
<keyword evidence="1" id="KW-0812">Transmembrane</keyword>
<name>A0AAW1SEX4_9CHLO</name>
<feature type="transmembrane region" description="Helical" evidence="1">
    <location>
        <begin position="123"/>
        <end position="148"/>
    </location>
</feature>
<organism evidence="2 3">
    <name type="scientific">Apatococcus lobatus</name>
    <dbReference type="NCBI Taxonomy" id="904363"/>
    <lineage>
        <taxon>Eukaryota</taxon>
        <taxon>Viridiplantae</taxon>
        <taxon>Chlorophyta</taxon>
        <taxon>core chlorophytes</taxon>
        <taxon>Trebouxiophyceae</taxon>
        <taxon>Chlorellales</taxon>
        <taxon>Chlorellaceae</taxon>
        <taxon>Apatococcus</taxon>
    </lineage>
</organism>
<accession>A0AAW1SEX4</accession>
<comment type="caution">
    <text evidence="2">The sequence shown here is derived from an EMBL/GenBank/DDBJ whole genome shotgun (WGS) entry which is preliminary data.</text>
</comment>
<keyword evidence="1" id="KW-0472">Membrane</keyword>
<feature type="transmembrane region" description="Helical" evidence="1">
    <location>
        <begin position="95"/>
        <end position="117"/>
    </location>
</feature>
<gene>
    <name evidence="2" type="ORF">WJX74_007062</name>
</gene>
<evidence type="ECO:0000313" key="2">
    <source>
        <dbReference type="EMBL" id="KAK9844808.1"/>
    </source>
</evidence>
<sequence length="164" mass="17575">MDYRPLSSVSGGDPQLQRVTSDLRALAAAQAVEAAIKKRLGALDQGAVVRMLLLALPVALAVVSFLGGLATVYASTDCKGTDFESTSRAFLYTSLARSIVAPVLSWAVGALVLRLLHRPVLAYAVYCSQAAVLAAFLVSMLVLLGLLWRRSCRSVREKVVSRLR</sequence>
<evidence type="ECO:0000256" key="1">
    <source>
        <dbReference type="SAM" id="Phobius"/>
    </source>
</evidence>
<keyword evidence="1" id="KW-1133">Transmembrane helix</keyword>
<feature type="transmembrane region" description="Helical" evidence="1">
    <location>
        <begin position="47"/>
        <end position="74"/>
    </location>
</feature>
<keyword evidence="3" id="KW-1185">Reference proteome</keyword>
<reference evidence="2 3" key="1">
    <citation type="journal article" date="2024" name="Nat. Commun.">
        <title>Phylogenomics reveals the evolutionary origins of lichenization in chlorophyte algae.</title>
        <authorList>
            <person name="Puginier C."/>
            <person name="Libourel C."/>
            <person name="Otte J."/>
            <person name="Skaloud P."/>
            <person name="Haon M."/>
            <person name="Grisel S."/>
            <person name="Petersen M."/>
            <person name="Berrin J.G."/>
            <person name="Delaux P.M."/>
            <person name="Dal Grande F."/>
            <person name="Keller J."/>
        </authorList>
    </citation>
    <scope>NUCLEOTIDE SEQUENCE [LARGE SCALE GENOMIC DNA]</scope>
    <source>
        <strain evidence="2 3">SAG 2145</strain>
    </source>
</reference>
<dbReference type="AlphaFoldDB" id="A0AAW1SEX4"/>
<evidence type="ECO:0000313" key="3">
    <source>
        <dbReference type="Proteomes" id="UP001438707"/>
    </source>
</evidence>
<evidence type="ECO:0008006" key="4">
    <source>
        <dbReference type="Google" id="ProtNLM"/>
    </source>
</evidence>